<dbReference type="InterPro" id="IPR047655">
    <property type="entry name" value="Transpos_IS630-like"/>
</dbReference>
<reference evidence="5 7" key="1">
    <citation type="submission" date="2018-09" db="EMBL/GenBank/DDBJ databases">
        <title>Genomic investigation of the strawberry pathogen Phytophthora fragariae indicates pathogenicity is determined by transcriptional variation in three key races.</title>
        <authorList>
            <person name="Adams T.M."/>
            <person name="Armitage A.D."/>
            <person name="Sobczyk M.K."/>
            <person name="Bates H.J."/>
            <person name="Dunwell J.M."/>
            <person name="Nellist C.F."/>
            <person name="Harrison R.J."/>
        </authorList>
    </citation>
    <scope>NUCLEOTIDE SEQUENCE [LARGE SCALE GENOMIC DNA]</scope>
    <source>
        <strain evidence="3 5">SCRP249</strain>
        <strain evidence="2 7">SCRP324</strain>
        <strain evidence="4 6">SCRP333</strain>
    </source>
</reference>
<dbReference type="PANTHER" id="PTHR46564">
    <property type="entry name" value="TRANSPOSASE"/>
    <property type="match status" value="1"/>
</dbReference>
<evidence type="ECO:0000313" key="6">
    <source>
        <dbReference type="Proteomes" id="UP000434957"/>
    </source>
</evidence>
<dbReference type="EMBL" id="QXFU01000119">
    <property type="protein sequence ID" value="KAE9043557.1"/>
    <property type="molecule type" value="Genomic_DNA"/>
</dbReference>
<evidence type="ECO:0000313" key="2">
    <source>
        <dbReference type="EMBL" id="KAE9043557.1"/>
    </source>
</evidence>
<comment type="caution">
    <text evidence="3">The sequence shown here is derived from an EMBL/GenBank/DDBJ whole genome shotgun (WGS) entry which is preliminary data.</text>
</comment>
<dbReference type="GO" id="GO:0003676">
    <property type="term" value="F:nucleic acid binding"/>
    <property type="evidence" value="ECO:0007669"/>
    <property type="project" value="InterPro"/>
</dbReference>
<dbReference type="InterPro" id="IPR038717">
    <property type="entry name" value="Tc1-like_DDE_dom"/>
</dbReference>
<keyword evidence="6" id="KW-1185">Reference proteome</keyword>
<evidence type="ECO:0000313" key="7">
    <source>
        <dbReference type="Proteomes" id="UP000435112"/>
    </source>
</evidence>
<dbReference type="AlphaFoldDB" id="A0A6A3P2R0"/>
<dbReference type="Pfam" id="PF13358">
    <property type="entry name" value="DDE_3"/>
    <property type="match status" value="1"/>
</dbReference>
<dbReference type="Pfam" id="PF13565">
    <property type="entry name" value="HTH_32"/>
    <property type="match status" value="1"/>
</dbReference>
<dbReference type="Proteomes" id="UP000429607">
    <property type="component" value="Unassembled WGS sequence"/>
</dbReference>
<dbReference type="InterPro" id="IPR009057">
    <property type="entry name" value="Homeodomain-like_sf"/>
</dbReference>
<dbReference type="PANTHER" id="PTHR46564:SF1">
    <property type="entry name" value="TRANSPOSASE"/>
    <property type="match status" value="1"/>
</dbReference>
<evidence type="ECO:0000313" key="3">
    <source>
        <dbReference type="EMBL" id="KAE9049507.1"/>
    </source>
</evidence>
<dbReference type="NCBIfam" id="NF033545">
    <property type="entry name" value="transpos_IS630"/>
    <property type="match status" value="1"/>
</dbReference>
<dbReference type="OrthoDB" id="121647at2759"/>
<proteinExistence type="predicted"/>
<dbReference type="Proteomes" id="UP000434957">
    <property type="component" value="Unassembled WGS sequence"/>
</dbReference>
<dbReference type="InterPro" id="IPR036397">
    <property type="entry name" value="RNaseH_sf"/>
</dbReference>
<dbReference type="Proteomes" id="UP000435112">
    <property type="component" value="Unassembled WGS sequence"/>
</dbReference>
<dbReference type="EMBL" id="QXFV01000119">
    <property type="protein sequence ID" value="KAE9049507.1"/>
    <property type="molecule type" value="Genomic_DNA"/>
</dbReference>
<organism evidence="3 5">
    <name type="scientific">Phytophthora rubi</name>
    <dbReference type="NCBI Taxonomy" id="129364"/>
    <lineage>
        <taxon>Eukaryota</taxon>
        <taxon>Sar</taxon>
        <taxon>Stramenopiles</taxon>
        <taxon>Oomycota</taxon>
        <taxon>Peronosporomycetes</taxon>
        <taxon>Peronosporales</taxon>
        <taxon>Peronosporaceae</taxon>
        <taxon>Phytophthora</taxon>
    </lineage>
</organism>
<evidence type="ECO:0000313" key="5">
    <source>
        <dbReference type="Proteomes" id="UP000429607"/>
    </source>
</evidence>
<evidence type="ECO:0000259" key="1">
    <source>
        <dbReference type="Pfam" id="PF13358"/>
    </source>
</evidence>
<name>A0A6A3P2R0_9STRA</name>
<accession>A0A6A3P2R0</accession>
<protein>
    <recommendedName>
        <fullName evidence="1">Tc1-like transposase DDE domain-containing protein</fullName>
    </recommendedName>
</protein>
<dbReference type="EMBL" id="QXFT01000119">
    <property type="protein sequence ID" value="KAE9354316.1"/>
    <property type="molecule type" value="Genomic_DNA"/>
</dbReference>
<feature type="domain" description="Tc1-like transposase DDE" evidence="1">
    <location>
        <begin position="154"/>
        <end position="292"/>
    </location>
</feature>
<gene>
    <name evidence="3" type="ORF">PR001_g3238</name>
    <name evidence="2" type="ORF">PR002_g3274</name>
    <name evidence="4" type="ORF">PR003_g3420</name>
</gene>
<dbReference type="SUPFAM" id="SSF46689">
    <property type="entry name" value="Homeodomain-like"/>
    <property type="match status" value="1"/>
</dbReference>
<dbReference type="Gene3D" id="3.30.420.10">
    <property type="entry name" value="Ribonuclease H-like superfamily/Ribonuclease H"/>
    <property type="match status" value="1"/>
</dbReference>
<evidence type="ECO:0000313" key="4">
    <source>
        <dbReference type="EMBL" id="KAE9354316.1"/>
    </source>
</evidence>
<sequence>MPAKYYRYALETKLRVVDTARNDGNWERIASELGVKLNTARHWVRRHVHGDEPVPARLRGGRASQKVTSAMVEFLLEQLRYDPDLTLRQLADRLENETGVRVAPKTIKNHVDAACFTMKQLHKEPQYMNTSINKEKRRDYLVILQEYQAAGKVILYIDETNFNLWSTRTRGRSLKGKRAVKKVFAGGGQSMHVIACISQHGLVYFETRFGSNRYTNTNDFIRSLLRHVAQQGEISLSDVVLVLENAPCHCRAEVVFGESEFEQATLLRLGPYSPMLNPIENAFSTFKASVKAFMRERRLDILAVPEGVTMKDHRQSFLHEAAHLYMPQAASTVNCRAFYRHTLRFHFMVSNMGDMPVGL</sequence>